<evidence type="ECO:0000313" key="2">
    <source>
        <dbReference type="EMBL" id="MCG7948028.1"/>
    </source>
</evidence>
<proteinExistence type="predicted"/>
<gene>
    <name evidence="2" type="ORF">JAZ07_16920</name>
</gene>
<sequence length="197" mass="22191">MTTKVQICNMALGAIGEKSRIQSLTERSPQAAVCNLYYDQMVETVLSDFDWNFASQTEPLSLIGTAPTGWTYQYAIPSDCLTVREIVREVRVNTDRIPYKIARDRTANMRVILTDKADAELRYTARVTDTSQFSPSFVEALSLRISAAIAQPMTKKKDIVTRQFQLYNLALQAAAVASANEEEQDEPNDADWIRARE</sequence>
<feature type="compositionally biased region" description="Acidic residues" evidence="1">
    <location>
        <begin position="180"/>
        <end position="189"/>
    </location>
</feature>
<evidence type="ECO:0000313" key="3">
    <source>
        <dbReference type="Proteomes" id="UP000886667"/>
    </source>
</evidence>
<evidence type="ECO:0000256" key="1">
    <source>
        <dbReference type="SAM" id="MobiDB-lite"/>
    </source>
</evidence>
<dbReference type="EMBL" id="JAEPCM010000606">
    <property type="protein sequence ID" value="MCG7948028.1"/>
    <property type="molecule type" value="Genomic_DNA"/>
</dbReference>
<name>A0A9E4N5Q8_9GAMM</name>
<dbReference type="Proteomes" id="UP000886667">
    <property type="component" value="Unassembled WGS sequence"/>
</dbReference>
<protein>
    <submittedName>
        <fullName evidence="2">Uncharacterized protein</fullName>
    </submittedName>
</protein>
<comment type="caution">
    <text evidence="2">The sequence shown here is derived from an EMBL/GenBank/DDBJ whole genome shotgun (WGS) entry which is preliminary data.</text>
</comment>
<reference evidence="2" key="1">
    <citation type="journal article" date="2021" name="Proc. Natl. Acad. Sci. U.S.A.">
        <title>Global biogeography of chemosynthetic symbionts reveals both localized and globally distributed symbiont groups. .</title>
        <authorList>
            <person name="Osvatic J.T."/>
            <person name="Wilkins L.G.E."/>
            <person name="Leibrecht L."/>
            <person name="Leray M."/>
            <person name="Zauner S."/>
            <person name="Polzin J."/>
            <person name="Camacho Y."/>
            <person name="Gros O."/>
            <person name="van Gils J.A."/>
            <person name="Eisen J.A."/>
            <person name="Petersen J.M."/>
            <person name="Yuen B."/>
        </authorList>
    </citation>
    <scope>NUCLEOTIDE SEQUENCE</scope>
    <source>
        <strain evidence="2">MAGclacostrist064TRANS</strain>
    </source>
</reference>
<accession>A0A9E4N5Q8</accession>
<feature type="region of interest" description="Disordered" evidence="1">
    <location>
        <begin position="178"/>
        <end position="197"/>
    </location>
</feature>
<organism evidence="2 3">
    <name type="scientific">Candidatus Thiodiazotropha taylori</name>
    <dbReference type="NCBI Taxonomy" id="2792791"/>
    <lineage>
        <taxon>Bacteria</taxon>
        <taxon>Pseudomonadati</taxon>
        <taxon>Pseudomonadota</taxon>
        <taxon>Gammaproteobacteria</taxon>
        <taxon>Chromatiales</taxon>
        <taxon>Sedimenticolaceae</taxon>
        <taxon>Candidatus Thiodiazotropha</taxon>
    </lineage>
</organism>
<dbReference type="AlphaFoldDB" id="A0A9E4N5Q8"/>